<keyword evidence="7 13" id="KW-0479">Metal-binding</keyword>
<evidence type="ECO:0000256" key="8">
    <source>
        <dbReference type="ARBA" id="ARBA00023002"/>
    </source>
</evidence>
<feature type="binding site" evidence="12">
    <location>
        <begin position="223"/>
        <end position="224"/>
    </location>
    <ligand>
        <name>substrate</name>
    </ligand>
</feature>
<comment type="subcellular location">
    <subcellularLocation>
        <location evidence="1 14">Cytoplasm</location>
    </subcellularLocation>
</comment>
<keyword evidence="16" id="KW-1185">Reference proteome</keyword>
<accession>A0A8H7EMK7</accession>
<evidence type="ECO:0000256" key="14">
    <source>
        <dbReference type="RuleBase" id="RU367039"/>
    </source>
</evidence>
<evidence type="ECO:0000256" key="5">
    <source>
        <dbReference type="ARBA" id="ARBA00019269"/>
    </source>
</evidence>
<evidence type="ECO:0000256" key="2">
    <source>
        <dbReference type="ARBA" id="ARBA00005167"/>
    </source>
</evidence>
<dbReference type="OrthoDB" id="5151075at2759"/>
<evidence type="ECO:0000313" key="15">
    <source>
        <dbReference type="EMBL" id="KAF7723053.1"/>
    </source>
</evidence>
<feature type="binding site" evidence="13">
    <location>
        <position position="130"/>
    </location>
    <ligand>
        <name>Fe cation</name>
        <dbReference type="ChEBI" id="CHEBI:24875"/>
        <label>1</label>
    </ligand>
</feature>
<protein>
    <recommendedName>
        <fullName evidence="5 14">Inositol oxygenase</fullName>
        <ecNumber evidence="4 14">1.13.99.1</ecNumber>
    </recommendedName>
    <alternativeName>
        <fullName evidence="10 14">Myo-inositol oxygenase</fullName>
    </alternativeName>
</protein>
<evidence type="ECO:0000256" key="3">
    <source>
        <dbReference type="ARBA" id="ARBA00005286"/>
    </source>
</evidence>
<dbReference type="SUPFAM" id="SSF109604">
    <property type="entry name" value="HD-domain/PDEase-like"/>
    <property type="match status" value="1"/>
</dbReference>
<dbReference type="Pfam" id="PF05153">
    <property type="entry name" value="MIOX"/>
    <property type="match status" value="1"/>
</dbReference>
<dbReference type="GO" id="GO:0005506">
    <property type="term" value="F:iron ion binding"/>
    <property type="evidence" value="ECO:0007669"/>
    <property type="project" value="InterPro"/>
</dbReference>
<comment type="cofactor">
    <cofactor evidence="13 14">
        <name>Fe cation</name>
        <dbReference type="ChEBI" id="CHEBI:24875"/>
    </cofactor>
    <text evidence="13 14">Binds 2 iron ions per subunit.</text>
</comment>
<organism evidence="15 16">
    <name type="scientific">Apophysomyces ossiformis</name>
    <dbReference type="NCBI Taxonomy" id="679940"/>
    <lineage>
        <taxon>Eukaryota</taxon>
        <taxon>Fungi</taxon>
        <taxon>Fungi incertae sedis</taxon>
        <taxon>Mucoromycota</taxon>
        <taxon>Mucoromycotina</taxon>
        <taxon>Mucoromycetes</taxon>
        <taxon>Mucorales</taxon>
        <taxon>Mucorineae</taxon>
        <taxon>Mucoraceae</taxon>
        <taxon>Apophysomyces</taxon>
    </lineage>
</organism>
<evidence type="ECO:0000256" key="9">
    <source>
        <dbReference type="ARBA" id="ARBA00023004"/>
    </source>
</evidence>
<feature type="binding site" evidence="12">
    <location>
        <begin position="148"/>
        <end position="149"/>
    </location>
    <ligand>
        <name>substrate</name>
    </ligand>
</feature>
<dbReference type="PANTHER" id="PTHR12588">
    <property type="entry name" value="MYOINOSITOL OXYGENASE"/>
    <property type="match status" value="1"/>
</dbReference>
<dbReference type="GO" id="GO:0050113">
    <property type="term" value="F:inositol oxygenase activity"/>
    <property type="evidence" value="ECO:0007669"/>
    <property type="project" value="UniProtKB-UniRule"/>
</dbReference>
<evidence type="ECO:0000256" key="13">
    <source>
        <dbReference type="PIRSR" id="PIRSR607828-2"/>
    </source>
</evidence>
<feature type="binding site" evidence="13">
    <location>
        <position position="131"/>
    </location>
    <ligand>
        <name>Fe cation</name>
        <dbReference type="ChEBI" id="CHEBI:24875"/>
        <label>1</label>
    </ligand>
</feature>
<evidence type="ECO:0000256" key="10">
    <source>
        <dbReference type="ARBA" id="ARBA00029668"/>
    </source>
</evidence>
<evidence type="ECO:0000256" key="4">
    <source>
        <dbReference type="ARBA" id="ARBA00011919"/>
    </source>
</evidence>
<name>A0A8H7EMK7_9FUNG</name>
<gene>
    <name evidence="15" type="ORF">EC973_002387</name>
</gene>
<keyword evidence="9 13" id="KW-0408">Iron</keyword>
<evidence type="ECO:0000256" key="1">
    <source>
        <dbReference type="ARBA" id="ARBA00004496"/>
    </source>
</evidence>
<dbReference type="Gene3D" id="1.10.3210.10">
    <property type="entry name" value="Hypothetical protein af1432"/>
    <property type="match status" value="1"/>
</dbReference>
<feature type="binding site" evidence="13">
    <location>
        <position position="256"/>
    </location>
    <ligand>
        <name>Fe cation</name>
        <dbReference type="ChEBI" id="CHEBI:24875"/>
        <label>1</label>
    </ligand>
</feature>
<evidence type="ECO:0000256" key="7">
    <source>
        <dbReference type="ARBA" id="ARBA00022723"/>
    </source>
</evidence>
<evidence type="ECO:0000256" key="11">
    <source>
        <dbReference type="ARBA" id="ARBA00048271"/>
    </source>
</evidence>
<dbReference type="UniPathway" id="UPA00111">
    <property type="reaction ID" value="UER00527"/>
</dbReference>
<comment type="similarity">
    <text evidence="3 14">Belongs to the myo-inositol oxygenase family.</text>
</comment>
<evidence type="ECO:0000313" key="16">
    <source>
        <dbReference type="Proteomes" id="UP000605846"/>
    </source>
</evidence>
<comment type="caution">
    <text evidence="15">The sequence shown here is derived from an EMBL/GenBank/DDBJ whole genome shotgun (WGS) entry which is preliminary data.</text>
</comment>
<feature type="binding site" evidence="12">
    <location>
        <begin position="93"/>
        <end position="95"/>
    </location>
    <ligand>
        <name>substrate</name>
    </ligand>
</feature>
<dbReference type="GO" id="GO:0019310">
    <property type="term" value="P:inositol catabolic process"/>
    <property type="evidence" value="ECO:0007669"/>
    <property type="project" value="UniProtKB-UniRule"/>
</dbReference>
<dbReference type="AlphaFoldDB" id="A0A8H7EMK7"/>
<evidence type="ECO:0000256" key="12">
    <source>
        <dbReference type="PIRSR" id="PIRSR607828-1"/>
    </source>
</evidence>
<dbReference type="Proteomes" id="UP000605846">
    <property type="component" value="Unassembled WGS sequence"/>
</dbReference>
<feature type="binding site" evidence="12">
    <location>
        <position position="134"/>
    </location>
    <ligand>
        <name>substrate</name>
    </ligand>
</feature>
<comment type="pathway">
    <text evidence="2 14">Polyol metabolism; myo-inositol degradation into D-glucuronate; D-glucuronate from myo-inositol: step 1/1.</text>
</comment>
<keyword evidence="6 14" id="KW-0963">Cytoplasm</keyword>
<dbReference type="EC" id="1.13.99.1" evidence="4 14"/>
<dbReference type="EMBL" id="JABAYA010000165">
    <property type="protein sequence ID" value="KAF7723053.1"/>
    <property type="molecule type" value="Genomic_DNA"/>
</dbReference>
<comment type="catalytic activity">
    <reaction evidence="11 14">
        <text>myo-inositol + O2 = D-glucuronate + H2O + H(+)</text>
        <dbReference type="Rhea" id="RHEA:23696"/>
        <dbReference type="ChEBI" id="CHEBI:15377"/>
        <dbReference type="ChEBI" id="CHEBI:15378"/>
        <dbReference type="ChEBI" id="CHEBI:15379"/>
        <dbReference type="ChEBI" id="CHEBI:17268"/>
        <dbReference type="ChEBI" id="CHEBI:58720"/>
        <dbReference type="EC" id="1.13.99.1"/>
    </reaction>
</comment>
<dbReference type="InterPro" id="IPR007828">
    <property type="entry name" value="Inositol_oxygenase"/>
</dbReference>
<dbReference type="GO" id="GO:0005737">
    <property type="term" value="C:cytoplasm"/>
    <property type="evidence" value="ECO:0007669"/>
    <property type="project" value="UniProtKB-SubCell"/>
</dbReference>
<feature type="binding site" evidence="12">
    <location>
        <position position="39"/>
    </location>
    <ligand>
        <name>substrate</name>
    </ligand>
</feature>
<feature type="binding site" evidence="13">
    <location>
        <position position="223"/>
    </location>
    <ligand>
        <name>Fe cation</name>
        <dbReference type="ChEBI" id="CHEBI:24875"/>
        <label>1</label>
    </ligand>
</feature>
<sequence>MRNNLKVLSDAARITEAWEDFLRTKYGKNASSKDTADFRNYDNLDNTVAKFYKENHEKQTLQHVLAQKEKYGRLDKASMGVWEALEVLNGLVDDSDPDTEMSQIMHALQSAEAARRDQQPRWMVLVALIHDLGKYLYFMGEPQWTVVGDTFPVGCQWAEKIVHRPFFTNNPDTIHPVYSTKYGVYTPNCGLKNVHLSYGHDEYLYQVCKPYLPPEALYIIRYHSFYPCHTEGEYSWLLDDEDVKMMKWVKIFNQYDLYSKAEDAPDVDKLKPFYQELIAEYFPAKIRW</sequence>
<dbReference type="PANTHER" id="PTHR12588:SF0">
    <property type="entry name" value="INOSITOL OXYGENASE"/>
    <property type="match status" value="1"/>
</dbReference>
<feature type="binding site" evidence="13">
    <location>
        <position position="200"/>
    </location>
    <ligand>
        <name>Fe cation</name>
        <dbReference type="ChEBI" id="CHEBI:24875"/>
        <label>1</label>
    </ligand>
</feature>
<feature type="binding site" evidence="13">
    <location>
        <position position="106"/>
    </location>
    <ligand>
        <name>Fe cation</name>
        <dbReference type="ChEBI" id="CHEBI:24875"/>
        <label>1</label>
    </ligand>
</feature>
<keyword evidence="8 14" id="KW-0560">Oxidoreductase</keyword>
<evidence type="ECO:0000256" key="6">
    <source>
        <dbReference type="ARBA" id="ARBA00022490"/>
    </source>
</evidence>
<reference evidence="15" key="1">
    <citation type="submission" date="2020-01" db="EMBL/GenBank/DDBJ databases">
        <title>Genome Sequencing of Three Apophysomyces-Like Fungal Strains Confirms a Novel Fungal Genus in the Mucoromycota with divergent Burkholderia-like Endosymbiotic Bacteria.</title>
        <authorList>
            <person name="Stajich J.E."/>
            <person name="Macias A.M."/>
            <person name="Carter-House D."/>
            <person name="Lovett B."/>
            <person name="Kasson L.R."/>
            <person name="Berry K."/>
            <person name="Grigoriev I."/>
            <person name="Chang Y."/>
            <person name="Spatafora J."/>
            <person name="Kasson M.T."/>
        </authorList>
    </citation>
    <scope>NUCLEOTIDE SEQUENCE</scope>
    <source>
        <strain evidence="15">NRRL A-21654</strain>
    </source>
</reference>
<proteinExistence type="inferred from homology"/>